<reference evidence="13" key="1">
    <citation type="submission" date="2019-08" db="EMBL/GenBank/DDBJ databases">
        <title>The improved chromosome-level genome for the pearl oyster Pinctada fucata martensii using PacBio sequencing and Hi-C.</title>
        <authorList>
            <person name="Zheng Z."/>
        </authorList>
    </citation>
    <scope>NUCLEOTIDE SEQUENCE</scope>
    <source>
        <strain evidence="13">ZZ-2019</strain>
        <tissue evidence="13">Adductor muscle</tissue>
    </source>
</reference>
<protein>
    <recommendedName>
        <fullName evidence="1">RNA-directed DNA polymerase</fullName>
        <ecNumber evidence="1">2.7.7.49</ecNumber>
    </recommendedName>
</protein>
<dbReference type="CDD" id="cd01647">
    <property type="entry name" value="RT_LTR"/>
    <property type="match status" value="1"/>
</dbReference>
<keyword evidence="8" id="KW-0695">RNA-directed DNA polymerase</keyword>
<dbReference type="InterPro" id="IPR043128">
    <property type="entry name" value="Rev_trsase/Diguanyl_cyclase"/>
</dbReference>
<dbReference type="PANTHER" id="PTHR37984">
    <property type="entry name" value="PROTEIN CBG26694"/>
    <property type="match status" value="1"/>
</dbReference>
<dbReference type="GO" id="GO:0003964">
    <property type="term" value="F:RNA-directed DNA polymerase activity"/>
    <property type="evidence" value="ECO:0007669"/>
    <property type="project" value="UniProtKB-KW"/>
</dbReference>
<dbReference type="InterPro" id="IPR001584">
    <property type="entry name" value="Integrase_cat-core"/>
</dbReference>
<feature type="compositionally biased region" description="Low complexity" evidence="9">
    <location>
        <begin position="1253"/>
        <end position="1291"/>
    </location>
</feature>
<feature type="region of interest" description="Disordered" evidence="9">
    <location>
        <begin position="1342"/>
        <end position="1361"/>
    </location>
</feature>
<dbReference type="PROSITE" id="PS50994">
    <property type="entry name" value="INTEGRASE"/>
    <property type="match status" value="1"/>
</dbReference>
<keyword evidence="7" id="KW-0378">Hydrolase</keyword>
<keyword evidence="6" id="KW-0255">Endonuclease</keyword>
<proteinExistence type="predicted"/>
<dbReference type="SUPFAM" id="SSF56672">
    <property type="entry name" value="DNA/RNA polymerases"/>
    <property type="match status" value="1"/>
</dbReference>
<dbReference type="Gene3D" id="3.30.420.10">
    <property type="entry name" value="Ribonuclease H-like superfamily/Ribonuclease H"/>
    <property type="match status" value="1"/>
</dbReference>
<dbReference type="EC" id="2.7.7.49" evidence="1"/>
<keyword evidence="3" id="KW-0808">Transferase</keyword>
<evidence type="ECO:0000256" key="6">
    <source>
        <dbReference type="ARBA" id="ARBA00022759"/>
    </source>
</evidence>
<sequence>MPIMKNTVSTEIYGHAIRALVDTGATISCVALSLLSKLGIDRSLLRSIDATDAVAVGGEKHCSLGALSLPISFSGFVINHSFQVYEHFHQPLILGLDFLKANDAIFNIAQNSLSLRDPVTQSVLAVDINSGTCRLKYPVTIEPHSVSSVQVYITNIARDSHVLLEPSHELPTFGLAGAKCLVDTLNTNTQYLQILNPTDDTITLSTDTVVASACTINPDTVLSLDSPSEEKVTYNEQHSQSDKVDFDLSDSDLTSDEKELLLAFLHKHKSVFATDLTKLGKCDLQPHRIETGNNPPVRQRFYRQSPQVNAEMNRQLEEMLNADIIEESSSMWQSPVVMVKKKNGELRFAVDYRKLNAITQQHTFPLPRLEDVFDTIGISKAKIFSTLDLASGFWQIPMDPETAHKSAFVTPTGVFQWKRMPFGLVNAPASFQALMTQVLRGLNWKTCLVYVDDILVFSANFSQHLQHLNEIFERLTTAGLTLKPSKCSFARKQVQYLGHVITKDGVQVDVTKTDVVQSFPVPKCSKDVRSFLGLCNYYKKFIKNYSTITSPLNALLCKDTKFTWSTECESAFTQLKQALTSPPVLAYPDNSKPYFLTTDASGTALGFILGQFDDTRKERVIAYGGRSLNKFEKAYSIAERECLAIIEGIKKYHVYLAGKPFYVYTDHSALKWLQSVKHDTGRLARWSILLQGYTFQVIHRKGKNNEAADALSRRPYPEYPENATEPEDAIPCANISVITTPEENHDHNQVTFFYKNDHIEQHQEPNMCPVNLPDSIGKLQQECPDFGPLYAYFKDGDLPTSKPDRDKIISESNHFVYLDDTLYHFHQPRSQKVSQFQPDLKQLAVPRCLREDVLRSYHDCIAGGAHLGLDRTYRAIQLKYYWKGMYQNVADYIRSCDECQHSKKQSHPARAPLVNMPVEDTFSRLHMDILGPLTTSEDGYKYILLVVDSFSKFPEAFPLKTQESKEIAQVLFSQIFARYGAPRVIVSDRGQNFLSKLVTAVCEIFQVTRHFTSAYHPQTNSACERMNSTIAQCLRTYVNKDQTNWPSLLPGVMMALRMSPSTQTSGLSPYHLLFGKEMNLPFDTSLIPKDGLSKDAKSHVTGLMSHLKIVKDIATQNIKKAQVKQKQQYDKKTTTPNFRIGQSVLMHTTRVPQGLSPKLQNPWDGPFYIAAIGPNNTYKIRRCSTHKELKSYIHANRLKAYNNPTHRPVLDPPTDPSRDDTHLPPNTNVSDTNAQNQDNGDSQSSNDPVSAPSDTNSTQTSSQSQSSQASQSSNQNTSGQSPTQTQTQSQTPYHVEKLLRYKYDKGKKIFRVQWVGYSERTWEPEENLPPVLVRQFHITKTQRGTAKKKKKKGLNCFKQKN</sequence>
<dbReference type="SUPFAM" id="SSF50630">
    <property type="entry name" value="Acid proteases"/>
    <property type="match status" value="1"/>
</dbReference>
<dbReference type="Pfam" id="PF17921">
    <property type="entry name" value="Integrase_H2C2"/>
    <property type="match status" value="1"/>
</dbReference>
<dbReference type="Pfam" id="PF00078">
    <property type="entry name" value="RVT_1"/>
    <property type="match status" value="1"/>
</dbReference>
<dbReference type="GO" id="GO:0003676">
    <property type="term" value="F:nucleic acid binding"/>
    <property type="evidence" value="ECO:0007669"/>
    <property type="project" value="InterPro"/>
</dbReference>
<dbReference type="FunFam" id="3.10.20.370:FF:000001">
    <property type="entry name" value="Retrovirus-related Pol polyprotein from transposon 17.6-like protein"/>
    <property type="match status" value="1"/>
</dbReference>
<dbReference type="InterPro" id="IPR023780">
    <property type="entry name" value="Chromo_domain"/>
</dbReference>
<dbReference type="Pfam" id="PF13975">
    <property type="entry name" value="gag-asp_proteas"/>
    <property type="match status" value="1"/>
</dbReference>
<feature type="domain" description="Reverse transcriptase" evidence="11">
    <location>
        <begin position="320"/>
        <end position="501"/>
    </location>
</feature>
<evidence type="ECO:0000256" key="4">
    <source>
        <dbReference type="ARBA" id="ARBA00022695"/>
    </source>
</evidence>
<dbReference type="InterPro" id="IPR041373">
    <property type="entry name" value="RT_RNaseH"/>
</dbReference>
<dbReference type="SMART" id="SM00298">
    <property type="entry name" value="CHROMO"/>
    <property type="match status" value="1"/>
</dbReference>
<feature type="domain" description="Integrase catalytic" evidence="12">
    <location>
        <begin position="913"/>
        <end position="1077"/>
    </location>
</feature>
<evidence type="ECO:0000256" key="1">
    <source>
        <dbReference type="ARBA" id="ARBA00012493"/>
    </source>
</evidence>
<dbReference type="InterPro" id="IPR001969">
    <property type="entry name" value="Aspartic_peptidase_AS"/>
</dbReference>
<dbReference type="FunFam" id="3.30.420.10:FF:000032">
    <property type="entry name" value="Retrovirus-related Pol polyprotein from transposon 297-like Protein"/>
    <property type="match status" value="1"/>
</dbReference>
<dbReference type="CDD" id="cd00303">
    <property type="entry name" value="retropepsin_like"/>
    <property type="match status" value="1"/>
</dbReference>
<organism evidence="13 14">
    <name type="scientific">Pinctada imbricata</name>
    <name type="common">Atlantic pearl-oyster</name>
    <name type="synonym">Pinctada martensii</name>
    <dbReference type="NCBI Taxonomy" id="66713"/>
    <lineage>
        <taxon>Eukaryota</taxon>
        <taxon>Metazoa</taxon>
        <taxon>Spiralia</taxon>
        <taxon>Lophotrochozoa</taxon>
        <taxon>Mollusca</taxon>
        <taxon>Bivalvia</taxon>
        <taxon>Autobranchia</taxon>
        <taxon>Pteriomorphia</taxon>
        <taxon>Pterioida</taxon>
        <taxon>Pterioidea</taxon>
        <taxon>Pteriidae</taxon>
        <taxon>Pinctada</taxon>
    </lineage>
</organism>
<feature type="domain" description="Chromo" evidence="10">
    <location>
        <begin position="1293"/>
        <end position="1361"/>
    </location>
</feature>
<keyword evidence="5" id="KW-0540">Nuclease</keyword>
<dbReference type="Gene3D" id="2.40.70.10">
    <property type="entry name" value="Acid Proteases"/>
    <property type="match status" value="1"/>
</dbReference>
<keyword evidence="4" id="KW-0548">Nucleotidyltransferase</keyword>
<evidence type="ECO:0000313" key="14">
    <source>
        <dbReference type="Proteomes" id="UP001186944"/>
    </source>
</evidence>
<dbReference type="PROSITE" id="PS00141">
    <property type="entry name" value="ASP_PROTEASE"/>
    <property type="match status" value="1"/>
</dbReference>
<dbReference type="FunFam" id="3.10.10.10:FF:000007">
    <property type="entry name" value="Retrovirus-related Pol polyprotein from transposon 17.6-like Protein"/>
    <property type="match status" value="1"/>
</dbReference>
<dbReference type="Gene3D" id="2.40.50.40">
    <property type="match status" value="1"/>
</dbReference>
<evidence type="ECO:0000259" key="12">
    <source>
        <dbReference type="PROSITE" id="PS50994"/>
    </source>
</evidence>
<dbReference type="Proteomes" id="UP001186944">
    <property type="component" value="Unassembled WGS sequence"/>
</dbReference>
<dbReference type="InterPro" id="IPR012337">
    <property type="entry name" value="RNaseH-like_sf"/>
</dbReference>
<dbReference type="PROSITE" id="PS50013">
    <property type="entry name" value="CHROMO_2"/>
    <property type="match status" value="1"/>
</dbReference>
<evidence type="ECO:0000313" key="13">
    <source>
        <dbReference type="EMBL" id="KAK3095939.1"/>
    </source>
</evidence>
<dbReference type="SUPFAM" id="SSF54160">
    <property type="entry name" value="Chromo domain-like"/>
    <property type="match status" value="1"/>
</dbReference>
<dbReference type="Gene3D" id="1.10.340.70">
    <property type="match status" value="1"/>
</dbReference>
<evidence type="ECO:0000256" key="7">
    <source>
        <dbReference type="ARBA" id="ARBA00022801"/>
    </source>
</evidence>
<dbReference type="GO" id="GO:0015074">
    <property type="term" value="P:DNA integration"/>
    <property type="evidence" value="ECO:0007669"/>
    <property type="project" value="InterPro"/>
</dbReference>
<keyword evidence="2" id="KW-0645">Protease</keyword>
<dbReference type="GO" id="GO:0006508">
    <property type="term" value="P:proteolysis"/>
    <property type="evidence" value="ECO:0007669"/>
    <property type="project" value="UniProtKB-KW"/>
</dbReference>
<dbReference type="InterPro" id="IPR036397">
    <property type="entry name" value="RNaseH_sf"/>
</dbReference>
<dbReference type="InterPro" id="IPR050951">
    <property type="entry name" value="Retrovirus_Pol_polyprotein"/>
</dbReference>
<dbReference type="EMBL" id="VSWD01000008">
    <property type="protein sequence ID" value="KAK3095939.1"/>
    <property type="molecule type" value="Genomic_DNA"/>
</dbReference>
<dbReference type="Pfam" id="PF17917">
    <property type="entry name" value="RT_RNaseH"/>
    <property type="match status" value="1"/>
</dbReference>
<gene>
    <name evidence="13" type="ORF">FSP39_021060</name>
</gene>
<dbReference type="SUPFAM" id="SSF53098">
    <property type="entry name" value="Ribonuclease H-like"/>
    <property type="match status" value="1"/>
</dbReference>
<name>A0AA89BZ59_PINIB</name>
<evidence type="ECO:0000256" key="9">
    <source>
        <dbReference type="SAM" id="MobiDB-lite"/>
    </source>
</evidence>
<dbReference type="PROSITE" id="PS50878">
    <property type="entry name" value="RT_POL"/>
    <property type="match status" value="1"/>
</dbReference>
<evidence type="ECO:0000259" key="10">
    <source>
        <dbReference type="PROSITE" id="PS50013"/>
    </source>
</evidence>
<keyword evidence="14" id="KW-1185">Reference proteome</keyword>
<comment type="caution">
    <text evidence="13">The sequence shown here is derived from an EMBL/GenBank/DDBJ whole genome shotgun (WGS) entry which is preliminary data.</text>
</comment>
<accession>A0AA89BZ59</accession>
<dbReference type="CDD" id="cd09274">
    <property type="entry name" value="RNase_HI_RT_Ty3"/>
    <property type="match status" value="1"/>
</dbReference>
<evidence type="ECO:0000256" key="3">
    <source>
        <dbReference type="ARBA" id="ARBA00022679"/>
    </source>
</evidence>
<dbReference type="Gene3D" id="3.10.10.10">
    <property type="entry name" value="HIV Type 1 Reverse Transcriptase, subunit A, domain 1"/>
    <property type="match status" value="1"/>
</dbReference>
<dbReference type="InterPro" id="IPR041588">
    <property type="entry name" value="Integrase_H2C2"/>
</dbReference>
<evidence type="ECO:0000256" key="5">
    <source>
        <dbReference type="ARBA" id="ARBA00022722"/>
    </source>
</evidence>
<evidence type="ECO:0000256" key="8">
    <source>
        <dbReference type="ARBA" id="ARBA00022918"/>
    </source>
</evidence>
<dbReference type="FunFam" id="3.30.70.270:FF:000115">
    <property type="entry name" value="Polyprotein of retroviral origin, putative"/>
    <property type="match status" value="1"/>
</dbReference>
<feature type="compositionally biased region" description="Basic residues" evidence="9">
    <location>
        <begin position="1345"/>
        <end position="1361"/>
    </location>
</feature>
<evidence type="ECO:0000256" key="2">
    <source>
        <dbReference type="ARBA" id="ARBA00022670"/>
    </source>
</evidence>
<dbReference type="GO" id="GO:0004519">
    <property type="term" value="F:endonuclease activity"/>
    <property type="evidence" value="ECO:0007669"/>
    <property type="project" value="UniProtKB-KW"/>
</dbReference>
<dbReference type="Pfam" id="PF00385">
    <property type="entry name" value="Chromo"/>
    <property type="match status" value="1"/>
</dbReference>
<dbReference type="InterPro" id="IPR000477">
    <property type="entry name" value="RT_dom"/>
</dbReference>
<dbReference type="CDD" id="cd00024">
    <property type="entry name" value="CD_CSD"/>
    <property type="match status" value="1"/>
</dbReference>
<dbReference type="InterPro" id="IPR016197">
    <property type="entry name" value="Chromo-like_dom_sf"/>
</dbReference>
<dbReference type="GO" id="GO:0004190">
    <property type="term" value="F:aspartic-type endopeptidase activity"/>
    <property type="evidence" value="ECO:0007669"/>
    <property type="project" value="InterPro"/>
</dbReference>
<dbReference type="PANTHER" id="PTHR37984:SF5">
    <property type="entry name" value="PROTEIN NYNRIN-LIKE"/>
    <property type="match status" value="1"/>
</dbReference>
<feature type="compositionally biased region" description="Polar residues" evidence="9">
    <location>
        <begin position="1224"/>
        <end position="1248"/>
    </location>
</feature>
<dbReference type="Gene3D" id="3.30.70.270">
    <property type="match status" value="2"/>
</dbReference>
<dbReference type="InterPro" id="IPR021109">
    <property type="entry name" value="Peptidase_aspartic_dom_sf"/>
</dbReference>
<dbReference type="InterPro" id="IPR043502">
    <property type="entry name" value="DNA/RNA_pol_sf"/>
</dbReference>
<dbReference type="Pfam" id="PF00665">
    <property type="entry name" value="rve"/>
    <property type="match status" value="1"/>
</dbReference>
<evidence type="ECO:0000259" key="11">
    <source>
        <dbReference type="PROSITE" id="PS50878"/>
    </source>
</evidence>
<dbReference type="FunFam" id="1.10.340.70:FF:000001">
    <property type="entry name" value="Retrovirus-related Pol polyprotein from transposon gypsy-like Protein"/>
    <property type="match status" value="1"/>
</dbReference>
<dbReference type="InterPro" id="IPR000953">
    <property type="entry name" value="Chromo/chromo_shadow_dom"/>
</dbReference>
<feature type="region of interest" description="Disordered" evidence="9">
    <location>
        <begin position="1199"/>
        <end position="1292"/>
    </location>
</feature>